<dbReference type="STRING" id="1072256.CUTER_06575"/>
<dbReference type="GO" id="GO:0005886">
    <property type="term" value="C:plasma membrane"/>
    <property type="evidence" value="ECO:0007669"/>
    <property type="project" value="UniProtKB-ARBA"/>
</dbReference>
<dbReference type="KEGG" id="cut:CUTER_06575"/>
<organism evidence="6 7">
    <name type="scientific">Corynebacterium uterequi</name>
    <dbReference type="NCBI Taxonomy" id="1072256"/>
    <lineage>
        <taxon>Bacteria</taxon>
        <taxon>Bacillati</taxon>
        <taxon>Actinomycetota</taxon>
        <taxon>Actinomycetes</taxon>
        <taxon>Mycobacteriales</taxon>
        <taxon>Corynebacteriaceae</taxon>
        <taxon>Corynebacterium</taxon>
    </lineage>
</organism>
<protein>
    <submittedName>
        <fullName evidence="6">ABC-type cobalt transport system, permease component CbiQ</fullName>
    </submittedName>
</protein>
<feature type="transmembrane region" description="Helical" evidence="5">
    <location>
        <begin position="64"/>
        <end position="84"/>
    </location>
</feature>
<dbReference type="PANTHER" id="PTHR33514">
    <property type="entry name" value="PROTEIN ABCI12, CHLOROPLASTIC"/>
    <property type="match status" value="1"/>
</dbReference>
<reference evidence="6 7" key="1">
    <citation type="journal article" date="2015" name="Genome Announc.">
        <title>Virulence Factor Genes Detected in the Complete Genome Sequence of Corynebacterium uterequi DSM 45634, Isolated from the Uterus of a Maiden Mare.</title>
        <authorList>
            <person name="Ruckert C."/>
            <person name="Kriete M."/>
            <person name="Jaenicke S."/>
            <person name="Winkler A."/>
            <person name="Tauch A."/>
        </authorList>
    </citation>
    <scope>NUCLEOTIDE SEQUENCE [LARGE SCALE GENOMIC DNA]</scope>
    <source>
        <strain evidence="6 7">DSM 45634</strain>
    </source>
</reference>
<keyword evidence="2 5" id="KW-0812">Transmembrane</keyword>
<feature type="transmembrane region" description="Helical" evidence="5">
    <location>
        <begin position="90"/>
        <end position="113"/>
    </location>
</feature>
<name>A0A0G3HDB6_9CORY</name>
<sequence length="205" mass="20901">MKHAIPLGTYHPGRSGLHRAPAGVKLVALVAFVVLLTVAADSPVVVAVAAGVVASGYGYARIPAALAVGQLLPAAYLIAFFGFFDLLVNGVASAALLVSGLLATVAAAVLVTLTTRVSHLLDAVEAGLRPGARIGLPVDRITLAIALTLRLIPRQAATVRDVLEARAARGVGFSLRAVGVPVLVRCIRRARALGEALAARGVGDD</sequence>
<evidence type="ECO:0000256" key="4">
    <source>
        <dbReference type="ARBA" id="ARBA00023136"/>
    </source>
</evidence>
<gene>
    <name evidence="6" type="ORF">CUTER_06575</name>
</gene>
<dbReference type="Proteomes" id="UP000035548">
    <property type="component" value="Chromosome"/>
</dbReference>
<dbReference type="PATRIC" id="fig|1072256.5.peg.1299"/>
<keyword evidence="4 5" id="KW-0472">Membrane</keyword>
<dbReference type="InterPro" id="IPR003339">
    <property type="entry name" value="ABC/ECF_trnsptr_transmembrane"/>
</dbReference>
<dbReference type="AlphaFoldDB" id="A0A0G3HDB6"/>
<reference evidence="7" key="2">
    <citation type="submission" date="2015-05" db="EMBL/GenBank/DDBJ databases">
        <title>Complete genome sequence of Corynebacterium uterequi DSM 45634, isolated from the uterus of a maiden mare.</title>
        <authorList>
            <person name="Ruckert C."/>
            <person name="Albersmeier A."/>
            <person name="Winkler A."/>
            <person name="Tauch A."/>
        </authorList>
    </citation>
    <scope>NUCLEOTIDE SEQUENCE [LARGE SCALE GENOMIC DNA]</scope>
    <source>
        <strain evidence="7">DSM 45634</strain>
    </source>
</reference>
<dbReference type="EMBL" id="CP011546">
    <property type="protein sequence ID" value="AKK11304.1"/>
    <property type="molecule type" value="Genomic_DNA"/>
</dbReference>
<keyword evidence="3 5" id="KW-1133">Transmembrane helix</keyword>
<accession>A0A0G3HDB6</accession>
<proteinExistence type="predicted"/>
<dbReference type="OrthoDB" id="509049at2"/>
<evidence type="ECO:0000256" key="3">
    <source>
        <dbReference type="ARBA" id="ARBA00022989"/>
    </source>
</evidence>
<keyword evidence="7" id="KW-1185">Reference proteome</keyword>
<dbReference type="RefSeq" id="WP_047259744.1">
    <property type="nucleotide sequence ID" value="NZ_CP011546.1"/>
</dbReference>
<feature type="transmembrane region" description="Helical" evidence="5">
    <location>
        <begin position="26"/>
        <end position="52"/>
    </location>
</feature>
<evidence type="ECO:0000256" key="2">
    <source>
        <dbReference type="ARBA" id="ARBA00022692"/>
    </source>
</evidence>
<dbReference type="Pfam" id="PF02361">
    <property type="entry name" value="CbiQ"/>
    <property type="match status" value="1"/>
</dbReference>
<evidence type="ECO:0000256" key="1">
    <source>
        <dbReference type="ARBA" id="ARBA00004141"/>
    </source>
</evidence>
<evidence type="ECO:0000256" key="5">
    <source>
        <dbReference type="SAM" id="Phobius"/>
    </source>
</evidence>
<dbReference type="CDD" id="cd16914">
    <property type="entry name" value="EcfT"/>
    <property type="match status" value="1"/>
</dbReference>
<evidence type="ECO:0000313" key="7">
    <source>
        <dbReference type="Proteomes" id="UP000035548"/>
    </source>
</evidence>
<dbReference type="PANTHER" id="PTHR33514:SF13">
    <property type="entry name" value="PROTEIN ABCI12, CHLOROPLASTIC"/>
    <property type="match status" value="1"/>
</dbReference>
<evidence type="ECO:0000313" key="6">
    <source>
        <dbReference type="EMBL" id="AKK11304.1"/>
    </source>
</evidence>
<comment type="subcellular location">
    <subcellularLocation>
        <location evidence="1">Membrane</location>
        <topology evidence="1">Multi-pass membrane protein</topology>
    </subcellularLocation>
</comment>